<dbReference type="Proteomes" id="UP000198504">
    <property type="component" value="Unassembled WGS sequence"/>
</dbReference>
<proteinExistence type="predicted"/>
<dbReference type="GO" id="GO:0009045">
    <property type="term" value="F:xylose isomerase activity"/>
    <property type="evidence" value="ECO:0007669"/>
    <property type="project" value="InterPro"/>
</dbReference>
<dbReference type="PANTHER" id="PTHR30268:SF0">
    <property type="entry name" value="L-RHAMNOSE ISOMERASE"/>
    <property type="match status" value="1"/>
</dbReference>
<protein>
    <recommendedName>
        <fullName evidence="2">Xylose isomerase</fullName>
    </recommendedName>
</protein>
<comment type="subcellular location">
    <subcellularLocation>
        <location evidence="1">Cytoplasm</location>
    </subcellularLocation>
</comment>
<dbReference type="InterPro" id="IPR013022">
    <property type="entry name" value="Xyl_isomerase-like_TIM-brl"/>
</dbReference>
<organism evidence="9 10">
    <name type="scientific">Microlunatus flavus</name>
    <dbReference type="NCBI Taxonomy" id="1036181"/>
    <lineage>
        <taxon>Bacteria</taxon>
        <taxon>Bacillati</taxon>
        <taxon>Actinomycetota</taxon>
        <taxon>Actinomycetes</taxon>
        <taxon>Propionibacteriales</taxon>
        <taxon>Propionibacteriaceae</taxon>
        <taxon>Microlunatus</taxon>
    </lineage>
</organism>
<evidence type="ECO:0000256" key="6">
    <source>
        <dbReference type="ARBA" id="ARBA00023235"/>
    </source>
</evidence>
<feature type="domain" description="Xylose isomerase-like TIM barrel" evidence="8">
    <location>
        <begin position="60"/>
        <end position="290"/>
    </location>
</feature>
<gene>
    <name evidence="9" type="ORF">SAMN05421756_101395</name>
</gene>
<dbReference type="GO" id="GO:0019324">
    <property type="term" value="P:L-lyxose metabolic process"/>
    <property type="evidence" value="ECO:0007669"/>
    <property type="project" value="TreeGrafter"/>
</dbReference>
<keyword evidence="10" id="KW-1185">Reference proteome</keyword>
<evidence type="ECO:0000259" key="8">
    <source>
        <dbReference type="Pfam" id="PF01261"/>
    </source>
</evidence>
<dbReference type="InterPro" id="IPR036237">
    <property type="entry name" value="Xyl_isomerase-like_sf"/>
</dbReference>
<dbReference type="RefSeq" id="WP_091177429.1">
    <property type="nucleotide sequence ID" value="NZ_FOFA01000001.1"/>
</dbReference>
<dbReference type="AlphaFoldDB" id="A0A1H8ZX17"/>
<dbReference type="OrthoDB" id="9801426at2"/>
<dbReference type="PANTHER" id="PTHR30268">
    <property type="entry name" value="L-RHAMNOSE ISOMERASE"/>
    <property type="match status" value="1"/>
</dbReference>
<evidence type="ECO:0000256" key="3">
    <source>
        <dbReference type="ARBA" id="ARBA00022490"/>
    </source>
</evidence>
<dbReference type="InterPro" id="IPR001998">
    <property type="entry name" value="Xylose_isomerase"/>
</dbReference>
<evidence type="ECO:0000256" key="2">
    <source>
        <dbReference type="ARBA" id="ARBA00018232"/>
    </source>
</evidence>
<accession>A0A1H8ZX17</accession>
<keyword evidence="7" id="KW-0119">Carbohydrate metabolism</keyword>
<evidence type="ECO:0000256" key="4">
    <source>
        <dbReference type="ARBA" id="ARBA00022723"/>
    </source>
</evidence>
<keyword evidence="4" id="KW-0479">Metal-binding</keyword>
<reference evidence="10" key="1">
    <citation type="submission" date="2016-10" db="EMBL/GenBank/DDBJ databases">
        <authorList>
            <person name="Varghese N."/>
            <person name="Submissions S."/>
        </authorList>
    </citation>
    <scope>NUCLEOTIDE SEQUENCE [LARGE SCALE GENOMIC DNA]</scope>
    <source>
        <strain evidence="10">CGMCC 4.6856</strain>
    </source>
</reference>
<dbReference type="InterPro" id="IPR050337">
    <property type="entry name" value="L-rhamnose_isomerase"/>
</dbReference>
<dbReference type="SUPFAM" id="SSF51658">
    <property type="entry name" value="Xylose isomerase-like"/>
    <property type="match status" value="1"/>
</dbReference>
<dbReference type="GO" id="GO:0046872">
    <property type="term" value="F:metal ion binding"/>
    <property type="evidence" value="ECO:0007669"/>
    <property type="project" value="UniProtKB-KW"/>
</dbReference>
<evidence type="ECO:0000256" key="7">
    <source>
        <dbReference type="ARBA" id="ARBA00023277"/>
    </source>
</evidence>
<evidence type="ECO:0000313" key="9">
    <source>
        <dbReference type="EMBL" id="SEP69026.1"/>
    </source>
</evidence>
<keyword evidence="3" id="KW-0963">Cytoplasm</keyword>
<dbReference type="STRING" id="1036181.SAMN05421756_101395"/>
<keyword evidence="6 9" id="KW-0413">Isomerase</keyword>
<dbReference type="Gene3D" id="3.20.20.150">
    <property type="entry name" value="Divalent-metal-dependent TIM barrel enzymes"/>
    <property type="match status" value="1"/>
</dbReference>
<dbReference type="PROSITE" id="PS51415">
    <property type="entry name" value="XYLOSE_ISOMERASE"/>
    <property type="match status" value="1"/>
</dbReference>
<sequence length="337" mass="37378">MSDLPVFGAGIWHFATYVDRYATEGYGEPVGLLEQIDLAGSVGDLSVVDLNWPFAGFDGTTDDVKAALARNGLRAVAITPEIYNKDYIRGSITNPDPAVRAKAIALLHEATELALELGCDYVKLWFGQDGWDYPFQVDYRSVWKNAVDALRELCSAHPEIKFVIEYKPREPRNKIIFPNAARTLLAIQQTGCDNLGVLLDFGHSLYGLETPADAAQLCIDAGKLFAIDVNDNFRGWDDDMVVGSVHLVETFEFFHTLRANGWDGVWQLDQFPFREDRVQAAKQAITFLKAIHRALDALDEDALAEAQSRHDALAAQKLVQKVLLSSMADSVSQADEQ</sequence>
<dbReference type="GO" id="GO:0019301">
    <property type="term" value="P:rhamnose catabolic process"/>
    <property type="evidence" value="ECO:0007669"/>
    <property type="project" value="TreeGrafter"/>
</dbReference>
<dbReference type="Pfam" id="PF01261">
    <property type="entry name" value="AP_endonuc_2"/>
    <property type="match status" value="1"/>
</dbReference>
<evidence type="ECO:0000313" key="10">
    <source>
        <dbReference type="Proteomes" id="UP000198504"/>
    </source>
</evidence>
<name>A0A1H8ZX17_9ACTN</name>
<evidence type="ECO:0000256" key="5">
    <source>
        <dbReference type="ARBA" id="ARBA00023211"/>
    </source>
</evidence>
<dbReference type="GO" id="GO:0008740">
    <property type="term" value="F:L-rhamnose isomerase activity"/>
    <property type="evidence" value="ECO:0007669"/>
    <property type="project" value="TreeGrafter"/>
</dbReference>
<dbReference type="EMBL" id="FOFA01000001">
    <property type="protein sequence ID" value="SEP69026.1"/>
    <property type="molecule type" value="Genomic_DNA"/>
</dbReference>
<evidence type="ECO:0000256" key="1">
    <source>
        <dbReference type="ARBA" id="ARBA00004496"/>
    </source>
</evidence>
<keyword evidence="5" id="KW-0464">Manganese</keyword>